<feature type="compositionally biased region" description="Low complexity" evidence="1">
    <location>
        <begin position="25"/>
        <end position="37"/>
    </location>
</feature>
<dbReference type="GO" id="GO:0004674">
    <property type="term" value="F:protein serine/threonine kinase activity"/>
    <property type="evidence" value="ECO:0007669"/>
    <property type="project" value="TreeGrafter"/>
</dbReference>
<dbReference type="GO" id="GO:0044773">
    <property type="term" value="P:mitotic DNA damage checkpoint signaling"/>
    <property type="evidence" value="ECO:0007669"/>
    <property type="project" value="TreeGrafter"/>
</dbReference>
<accession>A0A423VGS6</accession>
<dbReference type="OrthoDB" id="1668230at2759"/>
<evidence type="ECO:0000313" key="4">
    <source>
        <dbReference type="Proteomes" id="UP000285146"/>
    </source>
</evidence>
<feature type="domain" description="Protein kinase" evidence="2">
    <location>
        <begin position="316"/>
        <end position="609"/>
    </location>
</feature>
<name>A0A423VGS6_9PEZI</name>
<evidence type="ECO:0000313" key="3">
    <source>
        <dbReference type="EMBL" id="ROV90143.1"/>
    </source>
</evidence>
<dbReference type="PANTHER" id="PTHR44167">
    <property type="entry name" value="OVARIAN-SPECIFIC SERINE/THREONINE-PROTEIN KINASE LOK-RELATED"/>
    <property type="match status" value="1"/>
</dbReference>
<organism evidence="3 4">
    <name type="scientific">Cytospora leucostoma</name>
    <dbReference type="NCBI Taxonomy" id="1230097"/>
    <lineage>
        <taxon>Eukaryota</taxon>
        <taxon>Fungi</taxon>
        <taxon>Dikarya</taxon>
        <taxon>Ascomycota</taxon>
        <taxon>Pezizomycotina</taxon>
        <taxon>Sordariomycetes</taxon>
        <taxon>Sordariomycetidae</taxon>
        <taxon>Diaporthales</taxon>
        <taxon>Cytosporaceae</taxon>
        <taxon>Cytospora</taxon>
    </lineage>
</organism>
<dbReference type="GO" id="GO:0005737">
    <property type="term" value="C:cytoplasm"/>
    <property type="evidence" value="ECO:0007669"/>
    <property type="project" value="TreeGrafter"/>
</dbReference>
<dbReference type="SUPFAM" id="SSF56112">
    <property type="entry name" value="Protein kinase-like (PK-like)"/>
    <property type="match status" value="1"/>
</dbReference>
<dbReference type="InterPro" id="IPR011009">
    <property type="entry name" value="Kinase-like_dom_sf"/>
</dbReference>
<dbReference type="InterPro" id="IPR000719">
    <property type="entry name" value="Prot_kinase_dom"/>
</dbReference>
<dbReference type="PANTHER" id="PTHR44167:SF18">
    <property type="entry name" value="PROTEIN KINASE DOMAIN-CONTAINING PROTEIN"/>
    <property type="match status" value="1"/>
</dbReference>
<evidence type="ECO:0000259" key="2">
    <source>
        <dbReference type="PROSITE" id="PS50011"/>
    </source>
</evidence>
<feature type="compositionally biased region" description="Basic and acidic residues" evidence="1">
    <location>
        <begin position="238"/>
        <end position="254"/>
    </location>
</feature>
<dbReference type="STRING" id="1230097.A0A423VGS6"/>
<reference evidence="3 4" key="1">
    <citation type="submission" date="2015-09" db="EMBL/GenBank/DDBJ databases">
        <title>Host preference determinants of Valsa canker pathogens revealed by comparative genomics.</title>
        <authorList>
            <person name="Yin Z."/>
            <person name="Huang L."/>
        </authorList>
    </citation>
    <scope>NUCLEOTIDE SEQUENCE [LARGE SCALE GENOMIC DNA]</scope>
    <source>
        <strain evidence="3 4">SXYLt</strain>
    </source>
</reference>
<evidence type="ECO:0000256" key="1">
    <source>
        <dbReference type="SAM" id="MobiDB-lite"/>
    </source>
</evidence>
<feature type="region of interest" description="Disordered" evidence="1">
    <location>
        <begin position="233"/>
        <end position="271"/>
    </location>
</feature>
<comment type="caution">
    <text evidence="3">The sequence shown here is derived from an EMBL/GenBank/DDBJ whole genome shotgun (WGS) entry which is preliminary data.</text>
</comment>
<protein>
    <recommendedName>
        <fullName evidence="2">Protein kinase domain-containing protein</fullName>
    </recommendedName>
</protein>
<dbReference type="Gene3D" id="1.10.510.10">
    <property type="entry name" value="Transferase(Phosphotransferase) domain 1"/>
    <property type="match status" value="1"/>
</dbReference>
<dbReference type="GO" id="GO:0005524">
    <property type="term" value="F:ATP binding"/>
    <property type="evidence" value="ECO:0007669"/>
    <property type="project" value="InterPro"/>
</dbReference>
<dbReference type="PROSITE" id="PS50011">
    <property type="entry name" value="PROTEIN_KINASE_DOM"/>
    <property type="match status" value="1"/>
</dbReference>
<feature type="region of interest" description="Disordered" evidence="1">
    <location>
        <begin position="1"/>
        <end position="37"/>
    </location>
</feature>
<dbReference type="GO" id="GO:0005634">
    <property type="term" value="C:nucleus"/>
    <property type="evidence" value="ECO:0007669"/>
    <property type="project" value="TreeGrafter"/>
</dbReference>
<gene>
    <name evidence="3" type="ORF">VPNG_09789</name>
</gene>
<dbReference type="Pfam" id="PF00069">
    <property type="entry name" value="Pkinase"/>
    <property type="match status" value="1"/>
</dbReference>
<dbReference type="InParanoid" id="A0A423VGS6"/>
<dbReference type="Proteomes" id="UP000285146">
    <property type="component" value="Unassembled WGS sequence"/>
</dbReference>
<feature type="compositionally biased region" description="Polar residues" evidence="1">
    <location>
        <begin position="1"/>
        <end position="15"/>
    </location>
</feature>
<dbReference type="EMBL" id="LKEB01000100">
    <property type="protein sequence ID" value="ROV90143.1"/>
    <property type="molecule type" value="Genomic_DNA"/>
</dbReference>
<proteinExistence type="predicted"/>
<sequence>MSQQASSNDARNTSFRPLVWRAPQEEQASSEIESQASGYSDKTIEFPPGYLETRLAVEKMIKEYDQHTFSINQLDLNNTWPGQSMSCYPSFRILLKHKRGNKAIELIDTESLSLEAPLMEGVADALGNKVELLAIPQRRDSLQCTVIVGDLKCVLIYDPDSDDVFIRNIGGSVLSALPMSKTGAGLVLAMPMKKVVLTATLWEFRSKGDMVEVEILPRQYLLRTEQSTTAIAGSKRSLSSEEEFKQQKKVKGEDGTLLPNSATAPLLGSRPVDLDQPGPILVHKAREEVTATFQLEPWQKLCIVDRRTGNTEYSFTRLSKWESRTQSSEIFRAILRTHAKQQGRVVVVKVIKGDTIANDDNLNSTVAAKWFQEYKLLSTLKHPHIAGLVSCDARIWSLYLEHKDGQDLASPRWCSGEGDDRPHSFKGTINDACHILADMASALAYIGRQGMEGGLMHRNVKPSNIIYRRYNPKVTRFSRVTQYGAALIDFSEAVQGTSHRKDGGTPWYTPPEVFIECSYGKERDVYALGVVMLYLIGCIGLPERTEPEMTTGEQVEAWHTRVEEWRKSLRPRNDHTDTEAELVVIVRTMLRHENRATAEQLEKATRKWASKTAM</sequence>
<keyword evidence="4" id="KW-1185">Reference proteome</keyword>
<dbReference type="AlphaFoldDB" id="A0A423VGS6"/>